<evidence type="ECO:0000313" key="2">
    <source>
        <dbReference type="Proteomes" id="UP000317303"/>
    </source>
</evidence>
<accession>A0A660C5H6</accession>
<dbReference type="SUPFAM" id="SSF89796">
    <property type="entry name" value="CoA-transferase family III (CaiB/BaiF)"/>
    <property type="match status" value="1"/>
</dbReference>
<protein>
    <submittedName>
        <fullName evidence="1">Crotonobetainyl-CoA:carnitine CoA-transferase CaiB-like acyl-CoA transferase</fullName>
    </submittedName>
</protein>
<sequence>MTALPPLSGRTVLDFSTLLPGPLATLLLAEAGADVLRLERPPHGDEMRSYEPRLGADSANYALLNRGKRSVAVDLKAPEVRERVLELAAETDIVVEQFRPGVMDRLGLGYEDFRSVNPGVVYCSITGYGQTGPDAPRAGHDLNYLAETGLLGSVVDDRGDPHLPPTVLADIAGGTYPAVMNILLALFRRDATGEGCHLDVSMTANIGTLAYGYLATYEGSGSWPVAGRDLLTGGSPRYRIYRTSDGRHVAAAPLEERFWQRFCDLIGLPEHLRADNGRADEVIAAVAERIAARTAEHWRDVFDGEDACCCVVATFEEAAQAQRLGTREAYRVTGDGFDVGGLPVPVDDTLRHAPGARPAPPLWTGLDALTFDRGRGSAA</sequence>
<dbReference type="GO" id="GO:0016740">
    <property type="term" value="F:transferase activity"/>
    <property type="evidence" value="ECO:0007669"/>
    <property type="project" value="UniProtKB-KW"/>
</dbReference>
<dbReference type="Proteomes" id="UP000317303">
    <property type="component" value="Unassembled WGS sequence"/>
</dbReference>
<evidence type="ECO:0000313" key="1">
    <source>
        <dbReference type="EMBL" id="TWH18758.1"/>
    </source>
</evidence>
<organism evidence="1 2">
    <name type="scientific">Prauserella rugosa</name>
    <dbReference type="NCBI Taxonomy" id="43354"/>
    <lineage>
        <taxon>Bacteria</taxon>
        <taxon>Bacillati</taxon>
        <taxon>Actinomycetota</taxon>
        <taxon>Actinomycetes</taxon>
        <taxon>Pseudonocardiales</taxon>
        <taxon>Pseudonocardiaceae</taxon>
        <taxon>Prauserella</taxon>
    </lineage>
</organism>
<dbReference type="AlphaFoldDB" id="A0A660C5H6"/>
<reference evidence="1 2" key="1">
    <citation type="submission" date="2019-07" db="EMBL/GenBank/DDBJ databases">
        <title>R&amp;d 2014.</title>
        <authorList>
            <person name="Klenk H.-P."/>
        </authorList>
    </citation>
    <scope>NUCLEOTIDE SEQUENCE [LARGE SCALE GENOMIC DNA]</scope>
    <source>
        <strain evidence="1 2">DSM 43194</strain>
    </source>
</reference>
<dbReference type="EMBL" id="VLJV01000001">
    <property type="protein sequence ID" value="TWH18758.1"/>
    <property type="molecule type" value="Genomic_DNA"/>
</dbReference>
<dbReference type="OrthoDB" id="4251672at2"/>
<dbReference type="InterPro" id="IPR044855">
    <property type="entry name" value="CoA-Trfase_III_dom3_sf"/>
</dbReference>
<dbReference type="RefSeq" id="WP_051757730.1">
    <property type="nucleotide sequence ID" value="NZ_JOIJ01000006.1"/>
</dbReference>
<gene>
    <name evidence="1" type="ORF">JD82_00579</name>
</gene>
<name>A0A660C5H6_9PSEU</name>
<dbReference type="InterPro" id="IPR023606">
    <property type="entry name" value="CoA-Trfase_III_dom_1_sf"/>
</dbReference>
<dbReference type="PANTHER" id="PTHR48228:SF5">
    <property type="entry name" value="ALPHA-METHYLACYL-COA RACEMASE"/>
    <property type="match status" value="1"/>
</dbReference>
<keyword evidence="1" id="KW-0808">Transferase</keyword>
<dbReference type="InterPro" id="IPR050509">
    <property type="entry name" value="CoA-transferase_III"/>
</dbReference>
<dbReference type="Gene3D" id="3.40.50.10540">
    <property type="entry name" value="Crotonobetainyl-coa:carnitine coa-transferase, domain 1"/>
    <property type="match status" value="1"/>
</dbReference>
<comment type="caution">
    <text evidence="1">The sequence shown here is derived from an EMBL/GenBank/DDBJ whole genome shotgun (WGS) entry which is preliminary data.</text>
</comment>
<proteinExistence type="predicted"/>
<keyword evidence="2" id="KW-1185">Reference proteome</keyword>
<dbReference type="Pfam" id="PF02515">
    <property type="entry name" value="CoA_transf_3"/>
    <property type="match status" value="1"/>
</dbReference>
<dbReference type="PANTHER" id="PTHR48228">
    <property type="entry name" value="SUCCINYL-COA--D-CITRAMALATE COA-TRANSFERASE"/>
    <property type="match status" value="1"/>
</dbReference>
<dbReference type="InterPro" id="IPR003673">
    <property type="entry name" value="CoA-Trfase_fam_III"/>
</dbReference>
<dbReference type="Gene3D" id="3.30.1540.10">
    <property type="entry name" value="formyl-coa transferase, domain 3"/>
    <property type="match status" value="1"/>
</dbReference>